<organism evidence="1 2">
    <name type="scientific">Edwardsiella anguillarum ET080813</name>
    <dbReference type="NCBI Taxonomy" id="667120"/>
    <lineage>
        <taxon>Bacteria</taxon>
        <taxon>Pseudomonadati</taxon>
        <taxon>Pseudomonadota</taxon>
        <taxon>Gammaproteobacteria</taxon>
        <taxon>Enterobacterales</taxon>
        <taxon>Hafniaceae</taxon>
        <taxon>Edwardsiella</taxon>
    </lineage>
</organism>
<gene>
    <name evidence="1" type="ORF">ETEE_3782</name>
</gene>
<sequence>MSLEKISRVILLIDAQISRSDANAQGGCIDHCATDNAGTVRTFI</sequence>
<dbReference type="KEGG" id="ete:ETEE_3782"/>
<dbReference type="EMBL" id="CP006664">
    <property type="protein sequence ID" value="AIJ10194.1"/>
    <property type="molecule type" value="Genomic_DNA"/>
</dbReference>
<name>A0A076LXP1_9GAMM</name>
<evidence type="ECO:0000313" key="1">
    <source>
        <dbReference type="EMBL" id="AIJ10194.1"/>
    </source>
</evidence>
<dbReference type="AlphaFoldDB" id="A0A076LXP1"/>
<dbReference type="Proteomes" id="UP000028681">
    <property type="component" value="Chromosome"/>
</dbReference>
<protein>
    <submittedName>
        <fullName evidence="1">Uncharacterized protein</fullName>
    </submittedName>
</protein>
<accession>A0A076LXP1</accession>
<proteinExistence type="predicted"/>
<dbReference type="HOGENOM" id="CLU_3215565_0_0_6"/>
<evidence type="ECO:0000313" key="2">
    <source>
        <dbReference type="Proteomes" id="UP000028681"/>
    </source>
</evidence>
<reference evidence="1 2" key="1">
    <citation type="journal article" date="2012" name="PLoS ONE">
        <title>Edwardsiella comparative phylogenomics reveal the new intra/inter-species taxonomic relationships, virulence evolution and niche adaptation mechanisms.</title>
        <authorList>
            <person name="Yang M."/>
            <person name="Lv Y."/>
            <person name="Xiao J."/>
            <person name="Wu H."/>
            <person name="Zheng H."/>
            <person name="Liu Q."/>
            <person name="Zhang Y."/>
            <person name="Wang Q."/>
        </authorList>
    </citation>
    <scope>NUCLEOTIDE SEQUENCE [LARGE SCALE GENOMIC DNA]</scope>
    <source>
        <strain evidence="2">080813</strain>
    </source>
</reference>